<evidence type="ECO:0000313" key="3">
    <source>
        <dbReference type="Proteomes" id="UP000317982"/>
    </source>
</evidence>
<proteinExistence type="predicted"/>
<dbReference type="InParanoid" id="A0A545ASI5"/>
<dbReference type="EMBL" id="VIRS01000009">
    <property type="protein sequence ID" value="TQS44296.1"/>
    <property type="molecule type" value="Genomic_DNA"/>
</dbReference>
<evidence type="ECO:0008006" key="4">
    <source>
        <dbReference type="Google" id="ProtNLM"/>
    </source>
</evidence>
<feature type="transmembrane region" description="Helical" evidence="1">
    <location>
        <begin position="17"/>
        <end position="37"/>
    </location>
</feature>
<reference evidence="2 3" key="1">
    <citation type="submission" date="2019-07" db="EMBL/GenBank/DDBJ databases">
        <title>Cryptosporangium phraense sp. nov., isolated from plant litter.</title>
        <authorList>
            <person name="Suriyachadkun C."/>
        </authorList>
    </citation>
    <scope>NUCLEOTIDE SEQUENCE [LARGE SCALE GENOMIC DNA]</scope>
    <source>
        <strain evidence="2 3">A-T 5661</strain>
    </source>
</reference>
<feature type="transmembrane region" description="Helical" evidence="1">
    <location>
        <begin position="160"/>
        <end position="182"/>
    </location>
</feature>
<dbReference type="NCBIfam" id="NF041646">
    <property type="entry name" value="VC0807_fam"/>
    <property type="match status" value="1"/>
</dbReference>
<dbReference type="OrthoDB" id="3781030at2"/>
<feature type="transmembrane region" description="Helical" evidence="1">
    <location>
        <begin position="43"/>
        <end position="63"/>
    </location>
</feature>
<accession>A0A545ASI5</accession>
<feature type="transmembrane region" description="Helical" evidence="1">
    <location>
        <begin position="70"/>
        <end position="88"/>
    </location>
</feature>
<comment type="caution">
    <text evidence="2">The sequence shown here is derived from an EMBL/GenBank/DDBJ whole genome shotgun (WGS) entry which is preliminary data.</text>
</comment>
<keyword evidence="1" id="KW-1133">Transmembrane helix</keyword>
<feature type="transmembrane region" description="Helical" evidence="1">
    <location>
        <begin position="100"/>
        <end position="120"/>
    </location>
</feature>
<dbReference type="AlphaFoldDB" id="A0A545ASI5"/>
<keyword evidence="1" id="KW-0472">Membrane</keyword>
<dbReference type="Proteomes" id="UP000317982">
    <property type="component" value="Unassembled WGS sequence"/>
</dbReference>
<keyword evidence="1" id="KW-0812">Transmembrane</keyword>
<protein>
    <recommendedName>
        <fullName evidence="4">DUF3159 domain-containing protein</fullName>
    </recommendedName>
</protein>
<keyword evidence="3" id="KW-1185">Reference proteome</keyword>
<feature type="transmembrane region" description="Helical" evidence="1">
    <location>
        <begin position="194"/>
        <end position="210"/>
    </location>
</feature>
<gene>
    <name evidence="2" type="ORF">FL583_15285</name>
</gene>
<sequence>MITMTQAKSTPAPGRRAMLVALGLDLVAPLVVFYGLRAAGVDQWWALLASAAVPAVVIAARFVRHRRLDFGALFALTLVGAGLVLSALSGNPRALLVRDAWLWVVGGVAGLWLIASCFYGRPGLFTLFRSFLVTRYGAERVAVFEARWDVEAKFRHDMRVITLVWGLALTLNAVVTVFIAYLAPIDVAGGAMNVVWPAIAVPLWIFHIAYTRKQGLRA</sequence>
<name>A0A545ASI5_9ACTN</name>
<organism evidence="2 3">
    <name type="scientific">Cryptosporangium phraense</name>
    <dbReference type="NCBI Taxonomy" id="2593070"/>
    <lineage>
        <taxon>Bacteria</taxon>
        <taxon>Bacillati</taxon>
        <taxon>Actinomycetota</taxon>
        <taxon>Actinomycetes</taxon>
        <taxon>Cryptosporangiales</taxon>
        <taxon>Cryptosporangiaceae</taxon>
        <taxon>Cryptosporangium</taxon>
    </lineage>
</organism>
<evidence type="ECO:0000313" key="2">
    <source>
        <dbReference type="EMBL" id="TQS44296.1"/>
    </source>
</evidence>
<evidence type="ECO:0000256" key="1">
    <source>
        <dbReference type="SAM" id="Phobius"/>
    </source>
</evidence>